<evidence type="ECO:0000313" key="3">
    <source>
        <dbReference type="Proteomes" id="UP000314986"/>
    </source>
</evidence>
<proteinExistence type="predicted"/>
<dbReference type="PROSITE" id="PS01009">
    <property type="entry name" value="CRISP_1"/>
    <property type="match status" value="1"/>
</dbReference>
<dbReference type="Ensembl" id="ENSCMIT00000002596.1">
    <property type="protein sequence ID" value="ENSCMIP00000002508.1"/>
    <property type="gene ID" value="ENSCMIG00000001491.1"/>
</dbReference>
<dbReference type="InterPro" id="IPR014044">
    <property type="entry name" value="CAP_dom"/>
</dbReference>
<organism evidence="2 3">
    <name type="scientific">Callorhinchus milii</name>
    <name type="common">Ghost shark</name>
    <dbReference type="NCBI Taxonomy" id="7868"/>
    <lineage>
        <taxon>Eukaryota</taxon>
        <taxon>Metazoa</taxon>
        <taxon>Chordata</taxon>
        <taxon>Craniata</taxon>
        <taxon>Vertebrata</taxon>
        <taxon>Chondrichthyes</taxon>
        <taxon>Holocephali</taxon>
        <taxon>Chimaeriformes</taxon>
        <taxon>Callorhinchidae</taxon>
        <taxon>Callorhinchus</taxon>
    </lineage>
</organism>
<reference evidence="3" key="3">
    <citation type="journal article" date="2014" name="Nature">
        <title>Elephant shark genome provides unique insights into gnathostome evolution.</title>
        <authorList>
            <consortium name="International Elephant Shark Genome Sequencing Consortium"/>
            <person name="Venkatesh B."/>
            <person name="Lee A.P."/>
            <person name="Ravi V."/>
            <person name="Maurya A.K."/>
            <person name="Lian M.M."/>
            <person name="Swann J.B."/>
            <person name="Ohta Y."/>
            <person name="Flajnik M.F."/>
            <person name="Sutoh Y."/>
            <person name="Kasahara M."/>
            <person name="Hoon S."/>
            <person name="Gangu V."/>
            <person name="Roy S.W."/>
            <person name="Irimia M."/>
            <person name="Korzh V."/>
            <person name="Kondrychyn I."/>
            <person name="Lim Z.W."/>
            <person name="Tay B.H."/>
            <person name="Tohari S."/>
            <person name="Kong K.W."/>
            <person name="Ho S."/>
            <person name="Lorente-Galdos B."/>
            <person name="Quilez J."/>
            <person name="Marques-Bonet T."/>
            <person name="Raney B.J."/>
            <person name="Ingham P.W."/>
            <person name="Tay A."/>
            <person name="Hillier L.W."/>
            <person name="Minx P."/>
            <person name="Boehm T."/>
            <person name="Wilson R.K."/>
            <person name="Brenner S."/>
            <person name="Warren W.C."/>
        </authorList>
    </citation>
    <scope>NUCLEOTIDE SEQUENCE [LARGE SCALE GENOMIC DNA]</scope>
</reference>
<reference evidence="3" key="2">
    <citation type="journal article" date="2007" name="PLoS Biol.">
        <title>Survey sequencing and comparative analysis of the elephant shark (Callorhinchus milii) genome.</title>
        <authorList>
            <person name="Venkatesh B."/>
            <person name="Kirkness E.F."/>
            <person name="Loh Y.H."/>
            <person name="Halpern A.L."/>
            <person name="Lee A.P."/>
            <person name="Johnson J."/>
            <person name="Dandona N."/>
            <person name="Viswanathan L.D."/>
            <person name="Tay A."/>
            <person name="Venter J.C."/>
            <person name="Strausberg R.L."/>
            <person name="Brenner S."/>
        </authorList>
    </citation>
    <scope>NUCLEOTIDE SEQUENCE [LARGE SCALE GENOMIC DNA]</scope>
</reference>
<dbReference type="GO" id="GO:0005576">
    <property type="term" value="C:extracellular region"/>
    <property type="evidence" value="ECO:0007669"/>
    <property type="project" value="InterPro"/>
</dbReference>
<dbReference type="GeneTree" id="ENSGT00940000163908"/>
<dbReference type="SMART" id="SM00198">
    <property type="entry name" value="SCP"/>
    <property type="match status" value="1"/>
</dbReference>
<dbReference type="InterPro" id="IPR035940">
    <property type="entry name" value="CAP_sf"/>
</dbReference>
<dbReference type="PROSITE" id="PS01010">
    <property type="entry name" value="CRISP_2"/>
    <property type="match status" value="1"/>
</dbReference>
<reference evidence="2" key="5">
    <citation type="submission" date="2025-09" db="UniProtKB">
        <authorList>
            <consortium name="Ensembl"/>
        </authorList>
    </citation>
    <scope>IDENTIFICATION</scope>
</reference>
<dbReference type="PRINTS" id="PR00837">
    <property type="entry name" value="V5TPXLIKE"/>
</dbReference>
<protein>
    <recommendedName>
        <fullName evidence="1">SCP domain-containing protein</fullName>
    </recommendedName>
</protein>
<reference evidence="3" key="1">
    <citation type="journal article" date="2006" name="Science">
        <title>Ancient noncoding elements conserved in the human genome.</title>
        <authorList>
            <person name="Venkatesh B."/>
            <person name="Kirkness E.F."/>
            <person name="Loh Y.H."/>
            <person name="Halpern A.L."/>
            <person name="Lee A.P."/>
            <person name="Johnson J."/>
            <person name="Dandona N."/>
            <person name="Viswanathan L.D."/>
            <person name="Tay A."/>
            <person name="Venter J.C."/>
            <person name="Strausberg R.L."/>
            <person name="Brenner S."/>
        </authorList>
    </citation>
    <scope>NUCLEOTIDE SEQUENCE [LARGE SCALE GENOMIC DNA]</scope>
</reference>
<dbReference type="InParanoid" id="A0A4W3GGG5"/>
<dbReference type="SUPFAM" id="SSF55797">
    <property type="entry name" value="PR-1-like"/>
    <property type="match status" value="1"/>
</dbReference>
<reference evidence="2" key="4">
    <citation type="submission" date="2025-08" db="UniProtKB">
        <authorList>
            <consortium name="Ensembl"/>
        </authorList>
    </citation>
    <scope>IDENTIFICATION</scope>
</reference>
<keyword evidence="3" id="KW-1185">Reference proteome</keyword>
<evidence type="ECO:0000313" key="2">
    <source>
        <dbReference type="Ensembl" id="ENSCMIP00000002508.1"/>
    </source>
</evidence>
<feature type="domain" description="SCP" evidence="1">
    <location>
        <begin position="3"/>
        <end position="122"/>
    </location>
</feature>
<accession>A0A4W3GGG5</accession>
<dbReference type="Gene3D" id="3.40.33.10">
    <property type="entry name" value="CAP"/>
    <property type="match status" value="1"/>
</dbReference>
<name>A0A4W3GGG5_CALMI</name>
<dbReference type="OMA" id="HAERCEN"/>
<dbReference type="Pfam" id="PF00188">
    <property type="entry name" value="CAP"/>
    <property type="match status" value="1"/>
</dbReference>
<sequence length="188" mass="21405">PNINRKNKTMLSPPLLAETYVAKCIWAHNPHRGLVGESMFAITEDLNIKEAVKAWHSEIRHFSFQENACTPNKVCGHYTQIVWADTDKLACAKHFCLRLQKVDLPHTNVFLCNYSPIGNIAKQKPYIEGLPCSACPREYFCEDELCSEYLPVPRFLTPHISIYRAVNKNPIAGRLADRFLGLIIPPKK</sequence>
<dbReference type="Proteomes" id="UP000314986">
    <property type="component" value="Unassembled WGS sequence"/>
</dbReference>
<dbReference type="InterPro" id="IPR001283">
    <property type="entry name" value="CRISP-related"/>
</dbReference>
<dbReference type="PANTHER" id="PTHR10334">
    <property type="entry name" value="CYSTEINE-RICH SECRETORY PROTEIN-RELATED"/>
    <property type="match status" value="1"/>
</dbReference>
<evidence type="ECO:0000259" key="1">
    <source>
        <dbReference type="SMART" id="SM00198"/>
    </source>
</evidence>
<dbReference type="InterPro" id="IPR018244">
    <property type="entry name" value="Allrgn_V5/Tpx1_CS"/>
</dbReference>
<dbReference type="AlphaFoldDB" id="A0A4W3GGG5"/>